<feature type="region of interest" description="Disordered" evidence="1">
    <location>
        <begin position="1"/>
        <end position="25"/>
    </location>
</feature>
<organism evidence="2 3">
    <name type="scientific">Methylobacterium oryzihabitans</name>
    <dbReference type="NCBI Taxonomy" id="2499852"/>
    <lineage>
        <taxon>Bacteria</taxon>
        <taxon>Pseudomonadati</taxon>
        <taxon>Pseudomonadota</taxon>
        <taxon>Alphaproteobacteria</taxon>
        <taxon>Hyphomicrobiales</taxon>
        <taxon>Methylobacteriaceae</taxon>
        <taxon>Methylobacterium</taxon>
    </lineage>
</organism>
<keyword evidence="3" id="KW-1185">Reference proteome</keyword>
<sequence length="64" mass="7013">MVWGRAALPGHQVSRPAGFGAGPRGRPIIRNPIDCFTRSWRIAVAMRISASLMRRAGRGDGIRK</sequence>
<evidence type="ECO:0000256" key="1">
    <source>
        <dbReference type="SAM" id="MobiDB-lite"/>
    </source>
</evidence>
<dbReference type="EMBL" id="SACP01000004">
    <property type="protein sequence ID" value="RVU20050.1"/>
    <property type="molecule type" value="Genomic_DNA"/>
</dbReference>
<dbReference type="AlphaFoldDB" id="A0A437PCU2"/>
<comment type="caution">
    <text evidence="2">The sequence shown here is derived from an EMBL/GenBank/DDBJ whole genome shotgun (WGS) entry which is preliminary data.</text>
</comment>
<name>A0A437PCU2_9HYPH</name>
<reference evidence="2 3" key="1">
    <citation type="submission" date="2019-01" db="EMBL/GenBank/DDBJ databases">
        <authorList>
            <person name="Chen W.-M."/>
        </authorList>
    </citation>
    <scope>NUCLEOTIDE SEQUENCE [LARGE SCALE GENOMIC DNA]</scope>
    <source>
        <strain evidence="2 3">TER-1</strain>
    </source>
</reference>
<gene>
    <name evidence="2" type="ORF">EOE48_05400</name>
</gene>
<dbReference type="Proteomes" id="UP000286997">
    <property type="component" value="Unassembled WGS sequence"/>
</dbReference>
<evidence type="ECO:0000313" key="3">
    <source>
        <dbReference type="Proteomes" id="UP000286997"/>
    </source>
</evidence>
<evidence type="ECO:0000313" key="2">
    <source>
        <dbReference type="EMBL" id="RVU20050.1"/>
    </source>
</evidence>
<proteinExistence type="predicted"/>
<accession>A0A437PCU2</accession>
<protein>
    <submittedName>
        <fullName evidence="2">Uncharacterized protein</fullName>
    </submittedName>
</protein>